<evidence type="ECO:0000256" key="2">
    <source>
        <dbReference type="ARBA" id="ARBA00022980"/>
    </source>
</evidence>
<dbReference type="EMBL" id="JBBHLL010000464">
    <property type="protein sequence ID" value="KAK7802371.1"/>
    <property type="molecule type" value="Genomic_DNA"/>
</dbReference>
<dbReference type="Proteomes" id="UP001488838">
    <property type="component" value="Unassembled WGS sequence"/>
</dbReference>
<comment type="caution">
    <text evidence="5">The sequence shown here is derived from an EMBL/GenBank/DDBJ whole genome shotgun (WGS) entry which is preliminary data.</text>
</comment>
<dbReference type="PANTHER" id="PTHR11994">
    <property type="entry name" value="60S RIBOSOMAL PROTEIN L11-RELATED"/>
    <property type="match status" value="1"/>
</dbReference>
<sequence length="85" mass="9675">MSYGKSFSDTRNFGFEIQEHIDLDLKYDPSIGMYGLDFYVVLGRPGFGIVDRKCRTGYIGVKHRISKEEAMCLFQKYGGIILPGK</sequence>
<evidence type="ECO:0000256" key="3">
    <source>
        <dbReference type="ARBA" id="ARBA00023274"/>
    </source>
</evidence>
<accession>A0AAW0HM74</accession>
<evidence type="ECO:0000313" key="6">
    <source>
        <dbReference type="Proteomes" id="UP001488838"/>
    </source>
</evidence>
<dbReference type="AlphaFoldDB" id="A0AAW0HM74"/>
<dbReference type="InterPro" id="IPR031309">
    <property type="entry name" value="Ribosomal_uL5_C"/>
</dbReference>
<dbReference type="Pfam" id="PF00673">
    <property type="entry name" value="Ribosomal_L5_C"/>
    <property type="match status" value="1"/>
</dbReference>
<gene>
    <name evidence="5" type="ORF">U0070_023488</name>
</gene>
<reference evidence="5 6" key="1">
    <citation type="journal article" date="2023" name="bioRxiv">
        <title>Conserved and derived expression patterns and positive selection on dental genes reveal complex evolutionary context of ever-growing rodent molars.</title>
        <authorList>
            <person name="Calamari Z.T."/>
            <person name="Song A."/>
            <person name="Cohen E."/>
            <person name="Akter M."/>
            <person name="Roy R.D."/>
            <person name="Hallikas O."/>
            <person name="Christensen M.M."/>
            <person name="Li P."/>
            <person name="Marangoni P."/>
            <person name="Jernvall J."/>
            <person name="Klein O.D."/>
        </authorList>
    </citation>
    <scope>NUCLEOTIDE SEQUENCE [LARGE SCALE GENOMIC DNA]</scope>
    <source>
        <strain evidence="5">V071</strain>
    </source>
</reference>
<keyword evidence="2" id="KW-0689">Ribosomal protein</keyword>
<feature type="domain" description="Large ribosomal subunit protein uL5 C-terminal" evidence="4">
    <location>
        <begin position="5"/>
        <end position="62"/>
    </location>
</feature>
<comment type="similarity">
    <text evidence="1">Belongs to the universal ribosomal protein uL5 family.</text>
</comment>
<dbReference type="SUPFAM" id="SSF55282">
    <property type="entry name" value="RL5-like"/>
    <property type="match status" value="1"/>
</dbReference>
<dbReference type="InterPro" id="IPR002132">
    <property type="entry name" value="Ribosomal_uL5"/>
</dbReference>
<evidence type="ECO:0000256" key="1">
    <source>
        <dbReference type="ARBA" id="ARBA00008553"/>
    </source>
</evidence>
<dbReference type="GO" id="GO:0005840">
    <property type="term" value="C:ribosome"/>
    <property type="evidence" value="ECO:0007669"/>
    <property type="project" value="UniProtKB-KW"/>
</dbReference>
<dbReference type="GO" id="GO:0003735">
    <property type="term" value="F:structural constituent of ribosome"/>
    <property type="evidence" value="ECO:0007669"/>
    <property type="project" value="InterPro"/>
</dbReference>
<protein>
    <recommendedName>
        <fullName evidence="4">Large ribosomal subunit protein uL5 C-terminal domain-containing protein</fullName>
    </recommendedName>
</protein>
<proteinExistence type="inferred from homology"/>
<name>A0AAW0HM74_MYOGA</name>
<keyword evidence="3" id="KW-0687">Ribonucleoprotein</keyword>
<dbReference type="GO" id="GO:1990904">
    <property type="term" value="C:ribonucleoprotein complex"/>
    <property type="evidence" value="ECO:0007669"/>
    <property type="project" value="UniProtKB-KW"/>
</dbReference>
<keyword evidence="6" id="KW-1185">Reference proteome</keyword>
<evidence type="ECO:0000313" key="5">
    <source>
        <dbReference type="EMBL" id="KAK7802371.1"/>
    </source>
</evidence>
<evidence type="ECO:0000259" key="4">
    <source>
        <dbReference type="Pfam" id="PF00673"/>
    </source>
</evidence>
<dbReference type="InterPro" id="IPR022803">
    <property type="entry name" value="Ribosomal_uL5_dom_sf"/>
</dbReference>
<dbReference type="GO" id="GO:0006412">
    <property type="term" value="P:translation"/>
    <property type="evidence" value="ECO:0007669"/>
    <property type="project" value="InterPro"/>
</dbReference>
<organism evidence="5 6">
    <name type="scientific">Myodes glareolus</name>
    <name type="common">Bank vole</name>
    <name type="synonym">Clethrionomys glareolus</name>
    <dbReference type="NCBI Taxonomy" id="447135"/>
    <lineage>
        <taxon>Eukaryota</taxon>
        <taxon>Metazoa</taxon>
        <taxon>Chordata</taxon>
        <taxon>Craniata</taxon>
        <taxon>Vertebrata</taxon>
        <taxon>Euteleostomi</taxon>
        <taxon>Mammalia</taxon>
        <taxon>Eutheria</taxon>
        <taxon>Euarchontoglires</taxon>
        <taxon>Glires</taxon>
        <taxon>Rodentia</taxon>
        <taxon>Myomorpha</taxon>
        <taxon>Muroidea</taxon>
        <taxon>Cricetidae</taxon>
        <taxon>Arvicolinae</taxon>
        <taxon>Myodes</taxon>
    </lineage>
</organism>
<dbReference type="Gene3D" id="3.30.1440.10">
    <property type="match status" value="1"/>
</dbReference>